<feature type="chain" id="PRO_5024902166" evidence="1">
    <location>
        <begin position="25"/>
        <end position="152"/>
    </location>
</feature>
<keyword evidence="3" id="KW-1185">Reference proteome</keyword>
<dbReference type="AlphaFoldDB" id="A0A5S9P0J4"/>
<evidence type="ECO:0000313" key="2">
    <source>
        <dbReference type="EMBL" id="CAA0096680.1"/>
    </source>
</evidence>
<feature type="signal peptide" evidence="1">
    <location>
        <begin position="1"/>
        <end position="24"/>
    </location>
</feature>
<reference evidence="2 3" key="1">
    <citation type="submission" date="2019-12" db="EMBL/GenBank/DDBJ databases">
        <authorList>
            <person name="Reyes-Prieto M."/>
        </authorList>
    </citation>
    <scope>NUCLEOTIDE SEQUENCE [LARGE SCALE GENOMIC DNA]</scope>
    <source>
        <strain evidence="2">HF14-78462</strain>
    </source>
</reference>
<proteinExistence type="predicted"/>
<name>A0A5S9P0J4_9HYPH</name>
<dbReference type="Proteomes" id="UP000433050">
    <property type="component" value="Unassembled WGS sequence"/>
</dbReference>
<keyword evidence="1" id="KW-0732">Signal</keyword>
<dbReference type="RefSeq" id="WP_159598781.1">
    <property type="nucleotide sequence ID" value="NZ_CACSAS010000001.1"/>
</dbReference>
<sequence>MLPLLTRAILSGSAVSLATSVALALLARSEGRHAVQPVNSTSHWFLGEAAGHSRAIDLKHTLGGFATHHAASVFWAMVFEALQRLRPNKAPLGDAVAVSALAALVDYGVVPKRLTPGWEKVVTPKSIALAYVAMALALAASCPRVHGRERRQ</sequence>
<gene>
    <name evidence="2" type="ORF">STARVERO_02048</name>
</gene>
<dbReference type="EMBL" id="CACSAS010000001">
    <property type="protein sequence ID" value="CAA0096680.1"/>
    <property type="molecule type" value="Genomic_DNA"/>
</dbReference>
<organism evidence="2 3">
    <name type="scientific">Starkeya nomas</name>
    <dbReference type="NCBI Taxonomy" id="2666134"/>
    <lineage>
        <taxon>Bacteria</taxon>
        <taxon>Pseudomonadati</taxon>
        <taxon>Pseudomonadota</taxon>
        <taxon>Alphaproteobacteria</taxon>
        <taxon>Hyphomicrobiales</taxon>
        <taxon>Xanthobacteraceae</taxon>
        <taxon>Starkeya</taxon>
    </lineage>
</organism>
<protein>
    <submittedName>
        <fullName evidence="2">Uncharacterized protein</fullName>
    </submittedName>
</protein>
<accession>A0A5S9P0J4</accession>
<evidence type="ECO:0000256" key="1">
    <source>
        <dbReference type="SAM" id="SignalP"/>
    </source>
</evidence>
<evidence type="ECO:0000313" key="3">
    <source>
        <dbReference type="Proteomes" id="UP000433050"/>
    </source>
</evidence>